<evidence type="ECO:0000256" key="2">
    <source>
        <dbReference type="SAM" id="SignalP"/>
    </source>
</evidence>
<proteinExistence type="predicted"/>
<dbReference type="EMBL" id="AP025017">
    <property type="protein sequence ID" value="BDA63940.1"/>
    <property type="molecule type" value="Genomic_DNA"/>
</dbReference>
<dbReference type="Gene3D" id="2.60.40.10">
    <property type="entry name" value="Immunoglobulins"/>
    <property type="match status" value="1"/>
</dbReference>
<name>A0ABM7U900_9ACTO</name>
<reference evidence="3 4" key="1">
    <citation type="submission" date="2021-08" db="EMBL/GenBank/DDBJ databases">
        <title>Whole genome sequence of novel Actinomyces species strain MAS-1.</title>
        <authorList>
            <person name="Saito M."/>
            <person name="Kuwahara N."/>
            <person name="Takizawa T."/>
            <person name="Gotouda H."/>
            <person name="Ochiai T."/>
        </authorList>
    </citation>
    <scope>NUCLEOTIDE SEQUENCE [LARGE SCALE GENOMIC DNA]</scope>
    <source>
        <strain evidence="3 4">MAS-1</strain>
    </source>
</reference>
<organism evidence="3 4">
    <name type="scientific">Actinomyces capricornis</name>
    <dbReference type="NCBI Taxonomy" id="2755559"/>
    <lineage>
        <taxon>Bacteria</taxon>
        <taxon>Bacillati</taxon>
        <taxon>Actinomycetota</taxon>
        <taxon>Actinomycetes</taxon>
        <taxon>Actinomycetales</taxon>
        <taxon>Actinomycetaceae</taxon>
        <taxon>Actinomyces</taxon>
    </lineage>
</organism>
<evidence type="ECO:0008006" key="5">
    <source>
        <dbReference type="Google" id="ProtNLM"/>
    </source>
</evidence>
<keyword evidence="4" id="KW-1185">Reference proteome</keyword>
<feature type="compositionally biased region" description="Low complexity" evidence="1">
    <location>
        <begin position="66"/>
        <end position="79"/>
    </location>
</feature>
<dbReference type="PROSITE" id="PS51257">
    <property type="entry name" value="PROKAR_LIPOPROTEIN"/>
    <property type="match status" value="1"/>
</dbReference>
<feature type="signal peptide" evidence="2">
    <location>
        <begin position="1"/>
        <end position="16"/>
    </location>
</feature>
<sequence>MSRSRMLLLPALLALALTGCGSNGDGRADATSAAPSSGAATATASASGGGTSPAAEPTPLVETPDPTSAPESPVAPSASGVDPGAVERGDLSADQLDAVGTDQAVTVNEAASVQIGQMRSQDLEAGPGEVGGAGVVVPVTVSNTSSEPLSLSGLVVTVTYGADGAPAEEVTSVSDVIPASLAAGESQSIERAFTIPAEGRGQVRVVVDLGADYPAAVFEGPAPS</sequence>
<feature type="chain" id="PRO_5047198904" description="DUF4352 domain-containing protein" evidence="2">
    <location>
        <begin position="17"/>
        <end position="224"/>
    </location>
</feature>
<evidence type="ECO:0000313" key="4">
    <source>
        <dbReference type="Proteomes" id="UP000824496"/>
    </source>
</evidence>
<gene>
    <name evidence="3" type="ORF">MANAM107_07740</name>
</gene>
<dbReference type="Proteomes" id="UP000824496">
    <property type="component" value="Chromosome"/>
</dbReference>
<dbReference type="InterPro" id="IPR013783">
    <property type="entry name" value="Ig-like_fold"/>
</dbReference>
<protein>
    <recommendedName>
        <fullName evidence="5">DUF4352 domain-containing protein</fullName>
    </recommendedName>
</protein>
<accession>A0ABM7U900</accession>
<feature type="region of interest" description="Disordered" evidence="1">
    <location>
        <begin position="20"/>
        <end position="91"/>
    </location>
</feature>
<dbReference type="RefSeq" id="WP_223911341.1">
    <property type="nucleotide sequence ID" value="NZ_AP025017.1"/>
</dbReference>
<feature type="compositionally biased region" description="Low complexity" evidence="1">
    <location>
        <begin position="30"/>
        <end position="46"/>
    </location>
</feature>
<evidence type="ECO:0000256" key="1">
    <source>
        <dbReference type="SAM" id="MobiDB-lite"/>
    </source>
</evidence>
<evidence type="ECO:0000313" key="3">
    <source>
        <dbReference type="EMBL" id="BDA63940.1"/>
    </source>
</evidence>
<keyword evidence="2" id="KW-0732">Signal</keyword>